<feature type="compositionally biased region" description="Basic and acidic residues" evidence="1">
    <location>
        <begin position="118"/>
        <end position="138"/>
    </location>
</feature>
<dbReference type="Proteomes" id="UP000290439">
    <property type="component" value="Chromosome"/>
</dbReference>
<protein>
    <submittedName>
        <fullName evidence="3">Uncharacterized Fe-S protein</fullName>
    </submittedName>
</protein>
<organism evidence="3 4">
    <name type="scientific">Nocardia cyriacigeorgica</name>
    <dbReference type="NCBI Taxonomy" id="135487"/>
    <lineage>
        <taxon>Bacteria</taxon>
        <taxon>Bacillati</taxon>
        <taxon>Actinomycetota</taxon>
        <taxon>Actinomycetes</taxon>
        <taxon>Mycobacteriales</taxon>
        <taxon>Nocardiaceae</taxon>
        <taxon>Nocardia</taxon>
    </lineage>
</organism>
<dbReference type="InterPro" id="IPR024726">
    <property type="entry name" value="FhuF_C"/>
</dbReference>
<reference evidence="3 4" key="1">
    <citation type="submission" date="2019-02" db="EMBL/GenBank/DDBJ databases">
        <authorList>
            <consortium name="Pathogen Informatics"/>
        </authorList>
    </citation>
    <scope>NUCLEOTIDE SEQUENCE [LARGE SCALE GENOMIC DNA]</scope>
    <source>
        <strain evidence="3 4">3012STDY6756504</strain>
    </source>
</reference>
<feature type="domain" description="Ferric siderophore reductase C-terminal" evidence="2">
    <location>
        <begin position="251"/>
        <end position="269"/>
    </location>
</feature>
<accession>A0A4V6IC70</accession>
<evidence type="ECO:0000313" key="4">
    <source>
        <dbReference type="Proteomes" id="UP000290439"/>
    </source>
</evidence>
<proteinExistence type="predicted"/>
<dbReference type="EMBL" id="LR215973">
    <property type="protein sequence ID" value="VFA98533.1"/>
    <property type="molecule type" value="Genomic_DNA"/>
</dbReference>
<gene>
    <name evidence="3" type="ORF">NCTC10797_02301</name>
</gene>
<evidence type="ECO:0000259" key="2">
    <source>
        <dbReference type="Pfam" id="PF11575"/>
    </source>
</evidence>
<sequence length="286" mass="29534">MVAQSPDVVNTVPGRMLTDPDWLTARIAEMGRSWGTGAARVGGTLWWCMVASALVEPVARAYAAGERAPLAQLDRIGCDVRPDGGVDRIVFIGSSDIAEEVAEPTEDLARSGNASIGDHADVVDHSRSGGAATRERAGSIEPLVPSGGAKPGGEGLHDAEAAGDQDRSAPARSAAGTALHDTLAAVIAQIAAVSGARAPALWAVVADAIGNRAIDAGVPEAGTRLAGEIGGKLPAPRYVEIGDRTFVRRISCCLVYEVPGCEMCTSCPKRPSAEREHLLARMAAQD</sequence>
<evidence type="ECO:0000313" key="3">
    <source>
        <dbReference type="EMBL" id="VFA98533.1"/>
    </source>
</evidence>
<dbReference type="AlphaFoldDB" id="A0A4V6IC70"/>
<evidence type="ECO:0000256" key="1">
    <source>
        <dbReference type="SAM" id="MobiDB-lite"/>
    </source>
</evidence>
<feature type="compositionally biased region" description="Basic and acidic residues" evidence="1">
    <location>
        <begin position="155"/>
        <end position="169"/>
    </location>
</feature>
<dbReference type="Pfam" id="PF11575">
    <property type="entry name" value="FhuF_C"/>
    <property type="match status" value="1"/>
</dbReference>
<dbReference type="GO" id="GO:0051537">
    <property type="term" value="F:2 iron, 2 sulfur cluster binding"/>
    <property type="evidence" value="ECO:0007669"/>
    <property type="project" value="InterPro"/>
</dbReference>
<name>A0A4V6IC70_9NOCA</name>
<feature type="region of interest" description="Disordered" evidence="1">
    <location>
        <begin position="102"/>
        <end position="174"/>
    </location>
</feature>